<dbReference type="SFLD" id="SFLDS00005">
    <property type="entry name" value="Isoprenoid_Synthase_Type_I"/>
    <property type="match status" value="1"/>
</dbReference>
<dbReference type="InterPro" id="IPR002060">
    <property type="entry name" value="Squ/phyt_synthse"/>
</dbReference>
<dbReference type="RefSeq" id="WP_094449368.1">
    <property type="nucleotide sequence ID" value="NZ_NMVI01000002.1"/>
</dbReference>
<evidence type="ECO:0000313" key="3">
    <source>
        <dbReference type="EMBL" id="OYN91508.1"/>
    </source>
</evidence>
<comment type="caution">
    <text evidence="3">The sequence shown here is derived from an EMBL/GenBank/DDBJ whole genome shotgun (WGS) entry which is preliminary data.</text>
</comment>
<dbReference type="InterPro" id="IPR044843">
    <property type="entry name" value="Trans_IPPS_bact-type"/>
</dbReference>
<evidence type="ECO:0000313" key="4">
    <source>
        <dbReference type="Proteomes" id="UP000216533"/>
    </source>
</evidence>
<dbReference type="SFLD" id="SFLDG01018">
    <property type="entry name" value="Squalene/Phytoene_Synthase_Lik"/>
    <property type="match status" value="1"/>
</dbReference>
<comment type="pathway">
    <text evidence="1">Carotenoid biosynthesis; phytoene biosynthesis.</text>
</comment>
<dbReference type="GO" id="GO:0004311">
    <property type="term" value="F:geranylgeranyl diphosphate synthase activity"/>
    <property type="evidence" value="ECO:0007669"/>
    <property type="project" value="InterPro"/>
</dbReference>
<dbReference type="Pfam" id="PF00494">
    <property type="entry name" value="SQS_PSY"/>
    <property type="match status" value="1"/>
</dbReference>
<dbReference type="SUPFAM" id="SSF48576">
    <property type="entry name" value="Terpenoid synthases"/>
    <property type="match status" value="1"/>
</dbReference>
<dbReference type="AlphaFoldDB" id="A0A255EIZ8"/>
<protein>
    <submittedName>
        <fullName evidence="3">Phytoene synthase</fullName>
    </submittedName>
</protein>
<gene>
    <name evidence="3" type="ORF">CGZ92_00220</name>
</gene>
<sequence>MTISPPTLPLGRYDTVARAAAAQVISGYSTSFGWACRLLAEPVRTHVRSIYALVRVADELVDDPDPALSRHLRAELLDGLERDTNAALRSGRSSNLVVHAFALTARQCHIDAELTAPFFASMRRDLIPDNHTDASLARYIHGSAEVVGLMCLRAFVAGDDQAYERLRPGAQRLGAAFQKVNFLRDLAEDRDLLARAYFPGIDPAQLTDDQRDAICDDIDADLQVAADAIAELPLSSRRGVRAAHDLYARLNRRLRATPATRIRHERVRVPNAEKALIFAHGLLGGLR</sequence>
<reference evidence="3 4" key="1">
    <citation type="submission" date="2017-07" db="EMBL/GenBank/DDBJ databases">
        <title>Draft whole genome sequences of clinical Proprionibacteriaceae strains.</title>
        <authorList>
            <person name="Bernier A.-M."/>
            <person name="Bernard K."/>
            <person name="Domingo M.-C."/>
        </authorList>
    </citation>
    <scope>NUCLEOTIDE SEQUENCE [LARGE SCALE GENOMIC DNA]</scope>
    <source>
        <strain evidence="3 4">NML 160184</strain>
    </source>
</reference>
<dbReference type="InterPro" id="IPR008949">
    <property type="entry name" value="Isoprenoid_synthase_dom_sf"/>
</dbReference>
<dbReference type="InterPro" id="IPR019845">
    <property type="entry name" value="Squalene/phytoene_synthase_CS"/>
</dbReference>
<dbReference type="SFLD" id="SFLDG01212">
    <property type="entry name" value="Phytoene_synthase_like"/>
    <property type="match status" value="1"/>
</dbReference>
<accession>A0A255EIZ8</accession>
<organism evidence="3 4">
    <name type="scientific">Parenemella sanctibonifatiensis</name>
    <dbReference type="NCBI Taxonomy" id="2016505"/>
    <lineage>
        <taxon>Bacteria</taxon>
        <taxon>Bacillati</taxon>
        <taxon>Actinomycetota</taxon>
        <taxon>Actinomycetes</taxon>
        <taxon>Propionibacteriales</taxon>
        <taxon>Propionibacteriaceae</taxon>
        <taxon>Parenemella</taxon>
    </lineage>
</organism>
<dbReference type="GO" id="GO:0008299">
    <property type="term" value="P:isoprenoid biosynthetic process"/>
    <property type="evidence" value="ECO:0007669"/>
    <property type="project" value="UniProtKB-ARBA"/>
</dbReference>
<dbReference type="PROSITE" id="PS01045">
    <property type="entry name" value="SQUALEN_PHYTOEN_SYN_2"/>
    <property type="match status" value="1"/>
</dbReference>
<evidence type="ECO:0000256" key="1">
    <source>
        <dbReference type="ARBA" id="ARBA00004684"/>
    </source>
</evidence>
<keyword evidence="2" id="KW-0808">Transferase</keyword>
<proteinExistence type="predicted"/>
<dbReference type="UniPathway" id="UPA00799"/>
<name>A0A255EIZ8_9ACTN</name>
<dbReference type="PANTHER" id="PTHR31480">
    <property type="entry name" value="BIFUNCTIONAL LYCOPENE CYCLASE/PHYTOENE SYNTHASE"/>
    <property type="match status" value="1"/>
</dbReference>
<evidence type="ECO:0000256" key="2">
    <source>
        <dbReference type="ARBA" id="ARBA00022679"/>
    </source>
</evidence>
<dbReference type="Gene3D" id="1.10.600.10">
    <property type="entry name" value="Farnesyl Diphosphate Synthase"/>
    <property type="match status" value="1"/>
</dbReference>
<dbReference type="Proteomes" id="UP000216533">
    <property type="component" value="Unassembled WGS sequence"/>
</dbReference>
<dbReference type="EMBL" id="NMVI01000002">
    <property type="protein sequence ID" value="OYN91508.1"/>
    <property type="molecule type" value="Genomic_DNA"/>
</dbReference>